<reference evidence="1 2" key="1">
    <citation type="journal article" date="2013" name="PLoS ONE">
        <title>Predicting the Proteins of Angomonas deanei, Strigomonas culicis and Their Respective Endosymbionts Reveals New Aspects of the Trypanosomatidae Family.</title>
        <authorList>
            <person name="Motta M.C."/>
            <person name="Martins A.C."/>
            <person name="de Souza S.S."/>
            <person name="Catta-Preta C.M."/>
            <person name="Silva R."/>
            <person name="Klein C.C."/>
            <person name="de Almeida L.G."/>
            <person name="de Lima Cunha O."/>
            <person name="Ciapina L.P."/>
            <person name="Brocchi M."/>
            <person name="Colabardini A.C."/>
            <person name="de Araujo Lima B."/>
            <person name="Machado C.R."/>
            <person name="de Almeida Soares C.M."/>
            <person name="Probst C.M."/>
            <person name="de Menezes C.B."/>
            <person name="Thompson C.E."/>
            <person name="Bartholomeu D.C."/>
            <person name="Gradia D.F."/>
            <person name="Pavoni D.P."/>
            <person name="Grisard E.C."/>
            <person name="Fantinatti-Garboggini F."/>
            <person name="Marchini F.K."/>
            <person name="Rodrigues-Luiz G.F."/>
            <person name="Wagner G."/>
            <person name="Goldman G.H."/>
            <person name="Fietto J.L."/>
            <person name="Elias M.C."/>
            <person name="Goldman M.H."/>
            <person name="Sagot M.F."/>
            <person name="Pereira M."/>
            <person name="Stoco P.H."/>
            <person name="de Mendonca-Neto R.P."/>
            <person name="Teixeira S.M."/>
            <person name="Maciel T.E."/>
            <person name="de Oliveira Mendes T.A."/>
            <person name="Urmenyi T.P."/>
            <person name="de Souza W."/>
            <person name="Schenkman S."/>
            <person name="de Vasconcelos A.T."/>
        </authorList>
    </citation>
    <scope>NUCLEOTIDE SEQUENCE [LARGE SCALE GENOMIC DNA]</scope>
</reference>
<evidence type="ECO:0000313" key="2">
    <source>
        <dbReference type="Proteomes" id="UP000015354"/>
    </source>
</evidence>
<dbReference type="EMBL" id="ATMH01007153">
    <property type="protein sequence ID" value="EPY24492.1"/>
    <property type="molecule type" value="Genomic_DNA"/>
</dbReference>
<keyword evidence="2" id="KW-1185">Reference proteome</keyword>
<organism evidence="1 2">
    <name type="scientific">Strigomonas culicis</name>
    <dbReference type="NCBI Taxonomy" id="28005"/>
    <lineage>
        <taxon>Eukaryota</taxon>
        <taxon>Discoba</taxon>
        <taxon>Euglenozoa</taxon>
        <taxon>Kinetoplastea</taxon>
        <taxon>Metakinetoplastina</taxon>
        <taxon>Trypanosomatida</taxon>
        <taxon>Trypanosomatidae</taxon>
        <taxon>Strigomonadinae</taxon>
        <taxon>Strigomonas</taxon>
    </lineage>
</organism>
<gene>
    <name evidence="1" type="ORF">STCU_07153</name>
</gene>
<comment type="caution">
    <text evidence="1">The sequence shown here is derived from an EMBL/GenBank/DDBJ whole genome shotgun (WGS) entry which is preliminary data.</text>
</comment>
<dbReference type="Proteomes" id="UP000015354">
    <property type="component" value="Unassembled WGS sequence"/>
</dbReference>
<name>S9U158_9TRYP</name>
<sequence>MFEDRREHYLDLNADDDPTFAGGKRRCFVTRDEIIRSVSDDASSKEHVVSVEVYEEPENTALGGWFAQPHYYVVFQTRNWWWSVELRGGMVILQRAKCYNSVQNRCLGRYRNYKWFVEAGPVRCSLQQCSGKTTSIRDVIDALLDEGLFEPSEPKLSSADVVHVVGELFPLR</sequence>
<dbReference type="AlphaFoldDB" id="S9U158"/>
<accession>S9U158</accession>
<evidence type="ECO:0000313" key="1">
    <source>
        <dbReference type="EMBL" id="EPY24492.1"/>
    </source>
</evidence>
<dbReference type="OrthoDB" id="269793at2759"/>
<protein>
    <submittedName>
        <fullName evidence="1">Uncharacterized protein</fullName>
    </submittedName>
</protein>
<proteinExistence type="predicted"/>